<evidence type="ECO:0000313" key="2">
    <source>
        <dbReference type="Proteomes" id="UP000005845"/>
    </source>
</evidence>
<protein>
    <submittedName>
        <fullName evidence="1">Uncharacterized protein</fullName>
    </submittedName>
</protein>
<evidence type="ECO:0000313" key="1">
    <source>
        <dbReference type="EMBL" id="GAB40776.1"/>
    </source>
</evidence>
<dbReference type="EMBL" id="BAFC01000113">
    <property type="protein sequence ID" value="GAB40776.1"/>
    <property type="molecule type" value="Genomic_DNA"/>
</dbReference>
<sequence>MNMSTDWMRSLMTMPRMLIHVITMMKKHPRATLAQRLSASESRCRKRSRYTAAISATLASTMIADTARPHPPIHPIHGPNALVPQVKVVPQSGVSRESSR</sequence>
<proteinExistence type="predicted"/>
<name>H5U4W8_9ACTN</name>
<reference evidence="1 2" key="1">
    <citation type="submission" date="2012-02" db="EMBL/GenBank/DDBJ databases">
        <title>Whole genome shotgun sequence of Gordonia sputi NBRC 100414.</title>
        <authorList>
            <person name="Yoshida I."/>
            <person name="Hosoyama A."/>
            <person name="Tsuchikane K."/>
            <person name="Katsumata H."/>
            <person name="Yamazaki S."/>
            <person name="Fujita N."/>
        </authorList>
    </citation>
    <scope>NUCLEOTIDE SEQUENCE [LARGE SCALE GENOMIC DNA]</scope>
    <source>
        <strain evidence="1 2">NBRC 100414</strain>
    </source>
</reference>
<comment type="caution">
    <text evidence="1">The sequence shown here is derived from an EMBL/GenBank/DDBJ whole genome shotgun (WGS) entry which is preliminary data.</text>
</comment>
<accession>H5U4W8</accession>
<keyword evidence="2" id="KW-1185">Reference proteome</keyword>
<dbReference type="Proteomes" id="UP000005845">
    <property type="component" value="Unassembled WGS sequence"/>
</dbReference>
<organism evidence="1 2">
    <name type="scientific">Gordonia sputi NBRC 100414</name>
    <dbReference type="NCBI Taxonomy" id="1089453"/>
    <lineage>
        <taxon>Bacteria</taxon>
        <taxon>Bacillati</taxon>
        <taxon>Actinomycetota</taxon>
        <taxon>Actinomycetes</taxon>
        <taxon>Mycobacteriales</taxon>
        <taxon>Gordoniaceae</taxon>
        <taxon>Gordonia</taxon>
    </lineage>
</organism>
<gene>
    <name evidence="1" type="ORF">GOSPT_115_00330</name>
</gene>
<dbReference type="AlphaFoldDB" id="H5U4W8"/>